<dbReference type="PANTHER" id="PTHR10867:SF32">
    <property type="entry name" value="NICOTINAMIDE N-METHYLTRANSFERASE"/>
    <property type="match status" value="1"/>
</dbReference>
<dbReference type="InterPro" id="IPR000940">
    <property type="entry name" value="NNMT_TEMT_trans"/>
</dbReference>
<evidence type="ECO:0008006" key="8">
    <source>
        <dbReference type="Google" id="ProtNLM"/>
    </source>
</evidence>
<name>A0A8J6EGH7_ELECQ</name>
<comment type="similarity">
    <text evidence="1">Belongs to the class I-like SAM-binding methyltransferase superfamily. NNMT/PNMT/TEMT family.</text>
</comment>
<feature type="binding site" evidence="5">
    <location>
        <position position="80"/>
    </location>
    <ligand>
        <name>S-adenosyl-L-methionine</name>
        <dbReference type="ChEBI" id="CHEBI:59789"/>
    </ligand>
</feature>
<evidence type="ECO:0000256" key="1">
    <source>
        <dbReference type="ARBA" id="ARBA00007996"/>
    </source>
</evidence>
<dbReference type="InterPro" id="IPR029063">
    <property type="entry name" value="SAM-dependent_MTases_sf"/>
</dbReference>
<dbReference type="Pfam" id="PF01234">
    <property type="entry name" value="NNMT_PNMT_TEMT"/>
    <property type="match status" value="1"/>
</dbReference>
<dbReference type="GO" id="GO:0008170">
    <property type="term" value="F:N-methyltransferase activity"/>
    <property type="evidence" value="ECO:0007669"/>
    <property type="project" value="TreeGrafter"/>
</dbReference>
<dbReference type="FunFam" id="3.40.50.150:FF:000065">
    <property type="entry name" value="Phenylethanolamine N-methyltransferase"/>
    <property type="match status" value="1"/>
</dbReference>
<dbReference type="AlphaFoldDB" id="A0A8J6EGH7"/>
<evidence type="ECO:0000256" key="5">
    <source>
        <dbReference type="PIRSR" id="PIRSR000384-1"/>
    </source>
</evidence>
<feature type="binding site" evidence="5">
    <location>
        <begin position="137"/>
        <end position="138"/>
    </location>
    <ligand>
        <name>S-adenosyl-L-methionine</name>
        <dbReference type="ChEBI" id="CHEBI:59789"/>
    </ligand>
</feature>
<evidence type="ECO:0000256" key="4">
    <source>
        <dbReference type="ARBA" id="ARBA00022691"/>
    </source>
</evidence>
<dbReference type="GO" id="GO:0032259">
    <property type="term" value="P:methylation"/>
    <property type="evidence" value="ECO:0007669"/>
    <property type="project" value="UniProtKB-KW"/>
</dbReference>
<comment type="caution">
    <text evidence="6">The sequence shown here is derived from an EMBL/GenBank/DDBJ whole genome shotgun (WGS) entry which is preliminary data.</text>
</comment>
<accession>A0A8J6EGH7</accession>
<dbReference type="GO" id="GO:0008757">
    <property type="term" value="F:S-adenosylmethionine-dependent methyltransferase activity"/>
    <property type="evidence" value="ECO:0007669"/>
    <property type="project" value="UniProtKB-ARBA"/>
</dbReference>
<dbReference type="PIRSF" id="PIRSF000384">
    <property type="entry name" value="PNMTase"/>
    <property type="match status" value="1"/>
</dbReference>
<keyword evidence="7" id="KW-1185">Reference proteome</keyword>
<dbReference type="GO" id="GO:0005829">
    <property type="term" value="C:cytosol"/>
    <property type="evidence" value="ECO:0007669"/>
    <property type="project" value="TreeGrafter"/>
</dbReference>
<sequence>MDFTGGEVYQSSFDSKAYLASFCSLGSGRDDILKFRLKKCFETFGPGGITGDVLVDIGTGPAIYHLLSACESFPQIISTDFTDSNRQELERWLRRDLGTFDWSEIVKTVCDLEGDRNNWVEKENKLRNCIQKVLKCDVTKSNPLDPIVIPAADCLTTALCLETACQDIDSYYQSLKNITTLLKPGGHLVLIGVLGNSFYKVGEKNFFSLTLDEETVRNAVIDAGYSIKDIEVYNIPNIASSAHITDTYANIFLVAQKK</sequence>
<dbReference type="Proteomes" id="UP000770717">
    <property type="component" value="Unassembled WGS sequence"/>
</dbReference>
<organism evidence="6 7">
    <name type="scientific">Eleutherodactylus coqui</name>
    <name type="common">Puerto Rican coqui</name>
    <dbReference type="NCBI Taxonomy" id="57060"/>
    <lineage>
        <taxon>Eukaryota</taxon>
        <taxon>Metazoa</taxon>
        <taxon>Chordata</taxon>
        <taxon>Craniata</taxon>
        <taxon>Vertebrata</taxon>
        <taxon>Euteleostomi</taxon>
        <taxon>Amphibia</taxon>
        <taxon>Batrachia</taxon>
        <taxon>Anura</taxon>
        <taxon>Neobatrachia</taxon>
        <taxon>Hyloidea</taxon>
        <taxon>Eleutherodactylidae</taxon>
        <taxon>Eleutherodactylinae</taxon>
        <taxon>Eleutherodactylus</taxon>
        <taxon>Eleutherodactylus</taxon>
    </lineage>
</organism>
<keyword evidence="4 5" id="KW-0949">S-adenosyl-L-methionine</keyword>
<feature type="binding site" evidence="5">
    <location>
        <position position="18"/>
    </location>
    <ligand>
        <name>S-adenosyl-L-methionine</name>
        <dbReference type="ChEBI" id="CHEBI:59789"/>
    </ligand>
</feature>
<evidence type="ECO:0000313" key="7">
    <source>
        <dbReference type="Proteomes" id="UP000770717"/>
    </source>
</evidence>
<keyword evidence="2" id="KW-0489">Methyltransferase</keyword>
<feature type="binding site" evidence="5">
    <location>
        <position position="85"/>
    </location>
    <ligand>
        <name>S-adenosyl-L-methionine</name>
        <dbReference type="ChEBI" id="CHEBI:59789"/>
    </ligand>
</feature>
<evidence type="ECO:0000256" key="2">
    <source>
        <dbReference type="ARBA" id="ARBA00022603"/>
    </source>
</evidence>
<dbReference type="PANTHER" id="PTHR10867">
    <property type="entry name" value="NNMT/PNMT/TEMT FAMILY MEMBER"/>
    <property type="match status" value="1"/>
</dbReference>
<gene>
    <name evidence="6" type="ORF">GDO78_022527</name>
</gene>
<evidence type="ECO:0000313" key="6">
    <source>
        <dbReference type="EMBL" id="KAG9468540.1"/>
    </source>
</evidence>
<dbReference type="Gene3D" id="3.40.50.150">
    <property type="entry name" value="Vaccinia Virus protein VP39"/>
    <property type="match status" value="1"/>
</dbReference>
<dbReference type="SUPFAM" id="SSF53335">
    <property type="entry name" value="S-adenosyl-L-methionine-dependent methyltransferases"/>
    <property type="match status" value="1"/>
</dbReference>
<evidence type="ECO:0000256" key="3">
    <source>
        <dbReference type="ARBA" id="ARBA00022679"/>
    </source>
</evidence>
<dbReference type="EMBL" id="WNTK01000838">
    <property type="protein sequence ID" value="KAG9468540.1"/>
    <property type="molecule type" value="Genomic_DNA"/>
</dbReference>
<keyword evidence="3" id="KW-0808">Transferase</keyword>
<protein>
    <recommendedName>
        <fullName evidence="8">Nicotinamide N-methyltransferase</fullName>
    </recommendedName>
</protein>
<feature type="binding site" evidence="5">
    <location>
        <position position="64"/>
    </location>
    <ligand>
        <name>S-adenosyl-L-methionine</name>
        <dbReference type="ChEBI" id="CHEBI:59789"/>
    </ligand>
</feature>
<dbReference type="PROSITE" id="PS51681">
    <property type="entry name" value="SAM_MT_NNMT_PNMT_TEMT"/>
    <property type="match status" value="1"/>
</dbReference>
<proteinExistence type="inferred from homology"/>
<dbReference type="OrthoDB" id="10050085at2759"/>
<reference evidence="6" key="1">
    <citation type="thesis" date="2020" institute="ProQuest LLC" country="789 East Eisenhower Parkway, Ann Arbor, MI, USA">
        <title>Comparative Genomics and Chromosome Evolution.</title>
        <authorList>
            <person name="Mudd A.B."/>
        </authorList>
    </citation>
    <scope>NUCLEOTIDE SEQUENCE</scope>
    <source>
        <strain evidence="6">HN-11 Male</strain>
        <tissue evidence="6">Kidney and liver</tissue>
    </source>
</reference>